<sequence length="55" mass="6326">MAMLASSKTFQITHKLKLFHEMNRIFLWHDGVNSNQLFFSNLNCAHELGGGQKSF</sequence>
<proteinExistence type="predicted"/>
<accession>A0A2X0QVT7</accession>
<name>A0A2X0QVT7_9PROT</name>
<protein>
    <submittedName>
        <fullName evidence="1">Uncharacterized protein</fullName>
    </submittedName>
</protein>
<organism evidence="1">
    <name type="scientific">Candidatus Nitrotoga fabula</name>
    <dbReference type="NCBI Taxonomy" id="2182327"/>
    <lineage>
        <taxon>Bacteria</taxon>
        <taxon>Pseudomonadati</taxon>
        <taxon>Pseudomonadota</taxon>
        <taxon>Betaproteobacteria</taxon>
        <taxon>Nitrosomonadales</taxon>
        <taxon>Gallionellaceae</taxon>
        <taxon>Candidatus Nitrotoga</taxon>
    </lineage>
</organism>
<evidence type="ECO:0000313" key="1">
    <source>
        <dbReference type="EMBL" id="SPS05617.1"/>
    </source>
</evidence>
<reference evidence="1" key="1">
    <citation type="submission" date="2018-05" db="EMBL/GenBank/DDBJ databases">
        <authorList>
            <person name="Lanie J.A."/>
            <person name="Ng W.-L."/>
            <person name="Kazmierczak K.M."/>
            <person name="Andrzejewski T.M."/>
            <person name="Davidsen T.M."/>
            <person name="Wayne K.J."/>
            <person name="Tettelin H."/>
            <person name="Glass J.I."/>
            <person name="Rusch D."/>
            <person name="Podicherti R."/>
            <person name="Tsui H.-C.T."/>
            <person name="Winkler M.E."/>
        </authorList>
    </citation>
    <scope>NUCLEOTIDE SEQUENCE</scope>
    <source>
        <strain evidence="1">KNB</strain>
    </source>
</reference>
<dbReference type="AlphaFoldDB" id="A0A2X0QVT7"/>
<dbReference type="EMBL" id="LS423452">
    <property type="protein sequence ID" value="SPS05617.1"/>
    <property type="molecule type" value="Genomic_DNA"/>
</dbReference>
<gene>
    <name evidence="1" type="ORF">NITFAB_1207</name>
</gene>